<comment type="caution">
    <text evidence="2">The sequence shown here is derived from an EMBL/GenBank/DDBJ whole genome shotgun (WGS) entry which is preliminary data.</text>
</comment>
<proteinExistence type="predicted"/>
<dbReference type="AlphaFoldDB" id="A0A934QIY5"/>
<reference evidence="2" key="1">
    <citation type="submission" date="2017-08" db="EMBL/GenBank/DDBJ databases">
        <authorList>
            <person name="Imhoff J.F."/>
            <person name="Rahn T."/>
            <person name="Kuenzel S."/>
            <person name="Neulinger S.C."/>
        </authorList>
    </citation>
    <scope>NUCLEOTIDE SEQUENCE</scope>
    <source>
        <strain evidence="2">DSM 9154</strain>
    </source>
</reference>
<dbReference type="EMBL" id="NRRE01000026">
    <property type="protein sequence ID" value="MBK1697642.1"/>
    <property type="molecule type" value="Genomic_DNA"/>
</dbReference>
<evidence type="ECO:0000313" key="2">
    <source>
        <dbReference type="EMBL" id="MBK1697642.1"/>
    </source>
</evidence>
<evidence type="ECO:0000313" key="3">
    <source>
        <dbReference type="Proteomes" id="UP000778970"/>
    </source>
</evidence>
<dbReference type="InterPro" id="IPR010839">
    <property type="entry name" value="AtuA_N"/>
</dbReference>
<feature type="domain" description="Acyclic terpene utilisation N-terminal" evidence="1">
    <location>
        <begin position="7"/>
        <end position="444"/>
    </location>
</feature>
<dbReference type="PANTHER" id="PTHR47472">
    <property type="entry name" value="PROPIONYL-COA CARBOXYLASE"/>
    <property type="match status" value="1"/>
</dbReference>
<gene>
    <name evidence="2" type="ORF">CKO21_10335</name>
</gene>
<accession>A0A934QIY5</accession>
<keyword evidence="3" id="KW-1185">Reference proteome</keyword>
<organism evidence="2 3">
    <name type="scientific">Rhodovibrio salinarum</name>
    <dbReference type="NCBI Taxonomy" id="1087"/>
    <lineage>
        <taxon>Bacteria</taxon>
        <taxon>Pseudomonadati</taxon>
        <taxon>Pseudomonadota</taxon>
        <taxon>Alphaproteobacteria</taxon>
        <taxon>Rhodospirillales</taxon>
        <taxon>Rhodovibrionaceae</taxon>
        <taxon>Rhodovibrio</taxon>
    </lineage>
</organism>
<dbReference type="Proteomes" id="UP000778970">
    <property type="component" value="Unassembled WGS sequence"/>
</dbReference>
<dbReference type="RefSeq" id="WP_051432148.1">
    <property type="nucleotide sequence ID" value="NZ_NRRE01000026.1"/>
</dbReference>
<dbReference type="Pfam" id="PF07287">
    <property type="entry name" value="AtuA"/>
    <property type="match status" value="1"/>
</dbReference>
<reference evidence="2" key="2">
    <citation type="journal article" date="2020" name="Microorganisms">
        <title>Osmotic Adaptation and Compatible Solute Biosynthesis of Phototrophic Bacteria as Revealed from Genome Analyses.</title>
        <authorList>
            <person name="Imhoff J.F."/>
            <person name="Rahn T."/>
            <person name="Kunzel S."/>
            <person name="Keller A."/>
            <person name="Neulinger S.C."/>
        </authorList>
    </citation>
    <scope>NUCLEOTIDE SEQUENCE</scope>
    <source>
        <strain evidence="2">DSM 9154</strain>
    </source>
</reference>
<name>A0A934QIY5_9PROT</name>
<dbReference type="PANTHER" id="PTHR47472:SF1">
    <property type="entry name" value="DUF1446-DOMAIN-CONTAINING PROTEIN"/>
    <property type="match status" value="1"/>
</dbReference>
<sequence>MAKRLLVGCGAGFSGDRTDAAVPVVREMLHRREPAVLFFECLGERTLALAHLRRRQDLRAGHEPLLEDMLQPVLGDCLAGGIAIVGNFGAANPREAARRIARLADVAGFSNARIAVVEGDDVTHLVRAGALEALGIDQGLDDRPLICANAYLGAEPIARALSEGAQVVVTGRVADPAMVVGPAVQHFGWSWSDTDRIAAGTLAGHLLECGSQVSGGYFADPGMKDVPDPANIGFPIAEIAEDGGIVITKPADTGGLVTPATVKEQLLYEIHDPAAYLTPDVVLDITGVDVTPVGLDRIAVSGACGHPRPDRLKVTVSVEGGWLGEGEISYAGPNARARAQLAIDILKARVPEGLRVRGDLIGVTSVFGAEDGSTNTPDTAAEDVRARIAVEAPTRELAERAVREVTALLCCGPAAGGGARTQVRQRVNTWSATAPRSEVESGVQVITQGAQQWAETVDA</sequence>
<evidence type="ECO:0000259" key="1">
    <source>
        <dbReference type="Pfam" id="PF07287"/>
    </source>
</evidence>
<protein>
    <submittedName>
        <fullName evidence="2">DUF1446 domain-containing protein</fullName>
    </submittedName>
</protein>